<dbReference type="Pfam" id="PF12833">
    <property type="entry name" value="HTH_18"/>
    <property type="match status" value="1"/>
</dbReference>
<dbReference type="SUPFAM" id="SSF51182">
    <property type="entry name" value="RmlC-like cupins"/>
    <property type="match status" value="1"/>
</dbReference>
<dbReference type="RefSeq" id="WP_053197990.1">
    <property type="nucleotide sequence ID" value="NZ_CP011409.1"/>
</dbReference>
<dbReference type="Proteomes" id="UP000063429">
    <property type="component" value="Chromosome"/>
</dbReference>
<dbReference type="InterPro" id="IPR018060">
    <property type="entry name" value="HTH_AraC"/>
</dbReference>
<dbReference type="Pfam" id="PF12852">
    <property type="entry name" value="Cupin_6"/>
    <property type="match status" value="1"/>
</dbReference>
<accession>A0ABM5V1Q7</accession>
<dbReference type="PRINTS" id="PR00032">
    <property type="entry name" value="HTHARAC"/>
</dbReference>
<keyword evidence="3" id="KW-0804">Transcription</keyword>
<dbReference type="InterPro" id="IPR011051">
    <property type="entry name" value="RmlC_Cupin_sf"/>
</dbReference>
<organism evidence="5 6">
    <name type="scientific">Herbaspirillum hiltneri N3</name>
    <dbReference type="NCBI Taxonomy" id="1262470"/>
    <lineage>
        <taxon>Bacteria</taxon>
        <taxon>Pseudomonadati</taxon>
        <taxon>Pseudomonadota</taxon>
        <taxon>Betaproteobacteria</taxon>
        <taxon>Burkholderiales</taxon>
        <taxon>Oxalobacteraceae</taxon>
        <taxon>Herbaspirillum</taxon>
    </lineage>
</organism>
<keyword evidence="6" id="KW-1185">Reference proteome</keyword>
<dbReference type="Gene3D" id="1.10.10.60">
    <property type="entry name" value="Homeodomain-like"/>
    <property type="match status" value="2"/>
</dbReference>
<evidence type="ECO:0000256" key="2">
    <source>
        <dbReference type="ARBA" id="ARBA00023125"/>
    </source>
</evidence>
<protein>
    <submittedName>
        <fullName evidence="5">AraC family transcriptional regulator</fullName>
    </submittedName>
</protein>
<sequence>MDPLDEVFAAMRVEQALHARLEATAPWGLHTRRIDGTTRFGLMLRGRAWLSMGDAALVQPVRLEQGDCFFIPRGAAYTLQDDIGSPTINCVDAVRNSVDGVVVIGGKDEGEQATVLSGWFHVDPHGAGALSELPPLLHVRMDDARTRMLQSSLQLLALETTRPGLGSGLIVSRLADILFVQAVRAHVQSLAADGATGWLAALADHKIGATLRLMHRELAAGWTVESLAVAAGMSRSAFAQRFRDKVGRPPLDYLAHWRMFRAQGMLRHSEQALAAIAAVVGYDSEAAFNKAFKRRTGVSPGLYRRQAKQTAAEAS</sequence>
<dbReference type="PANTHER" id="PTHR46796:SF7">
    <property type="entry name" value="ARAC FAMILY TRANSCRIPTIONAL REGULATOR"/>
    <property type="match status" value="1"/>
</dbReference>
<keyword evidence="1" id="KW-0805">Transcription regulation</keyword>
<keyword evidence="2" id="KW-0238">DNA-binding</keyword>
<dbReference type="PROSITE" id="PS01124">
    <property type="entry name" value="HTH_ARAC_FAMILY_2"/>
    <property type="match status" value="1"/>
</dbReference>
<dbReference type="InterPro" id="IPR032783">
    <property type="entry name" value="AraC_lig"/>
</dbReference>
<proteinExistence type="predicted"/>
<dbReference type="SMART" id="SM00342">
    <property type="entry name" value="HTH_ARAC"/>
    <property type="match status" value="1"/>
</dbReference>
<dbReference type="PANTHER" id="PTHR46796">
    <property type="entry name" value="HTH-TYPE TRANSCRIPTIONAL ACTIVATOR RHAS-RELATED"/>
    <property type="match status" value="1"/>
</dbReference>
<feature type="domain" description="HTH araC/xylS-type" evidence="4">
    <location>
        <begin position="208"/>
        <end position="306"/>
    </location>
</feature>
<dbReference type="EMBL" id="CP011409">
    <property type="protein sequence ID" value="AKZ63433.1"/>
    <property type="molecule type" value="Genomic_DNA"/>
</dbReference>
<evidence type="ECO:0000256" key="1">
    <source>
        <dbReference type="ARBA" id="ARBA00023015"/>
    </source>
</evidence>
<name>A0ABM5V1Q7_9BURK</name>
<dbReference type="InterPro" id="IPR009057">
    <property type="entry name" value="Homeodomain-like_sf"/>
</dbReference>
<reference evidence="6" key="1">
    <citation type="journal article" date="2015" name="Genome Announc.">
        <title>Complete Genome Sequence of Herbaspirillum hiltneri N3 (DSM 17495), Isolated from Surface-Sterilized Wheat Roots.</title>
        <authorList>
            <person name="Guizelini D."/>
            <person name="Saizaki P.M."/>
            <person name="Coimbra N.A."/>
            <person name="Weiss V.A."/>
            <person name="Faoro H."/>
            <person name="Sfeir M.Z."/>
            <person name="Baura V.A."/>
            <person name="Monteiro R.A."/>
            <person name="Chubatsu L.S."/>
            <person name="Souza E.M."/>
            <person name="Cruz L.M."/>
            <person name="Pedrosa F.O."/>
            <person name="Raittz R.T."/>
            <person name="Marchaukoski J.N."/>
            <person name="Steffens M.B."/>
        </authorList>
    </citation>
    <scope>NUCLEOTIDE SEQUENCE [LARGE SCALE GENOMIC DNA]</scope>
    <source>
        <strain evidence="6">N3</strain>
    </source>
</reference>
<dbReference type="InterPro" id="IPR050204">
    <property type="entry name" value="AraC_XylS_family_regulators"/>
</dbReference>
<dbReference type="SUPFAM" id="SSF46689">
    <property type="entry name" value="Homeodomain-like"/>
    <property type="match status" value="2"/>
</dbReference>
<evidence type="ECO:0000313" key="5">
    <source>
        <dbReference type="EMBL" id="AKZ63433.1"/>
    </source>
</evidence>
<evidence type="ECO:0000313" key="6">
    <source>
        <dbReference type="Proteomes" id="UP000063429"/>
    </source>
</evidence>
<evidence type="ECO:0000259" key="4">
    <source>
        <dbReference type="PROSITE" id="PS01124"/>
    </source>
</evidence>
<dbReference type="PROSITE" id="PS00041">
    <property type="entry name" value="HTH_ARAC_FAMILY_1"/>
    <property type="match status" value="1"/>
</dbReference>
<gene>
    <name evidence="5" type="ORF">F506_12805</name>
</gene>
<evidence type="ECO:0000256" key="3">
    <source>
        <dbReference type="ARBA" id="ARBA00023163"/>
    </source>
</evidence>
<dbReference type="InterPro" id="IPR018062">
    <property type="entry name" value="HTH_AraC-typ_CS"/>
</dbReference>
<dbReference type="InterPro" id="IPR020449">
    <property type="entry name" value="Tscrpt_reg_AraC-type_HTH"/>
</dbReference>